<protein>
    <recommendedName>
        <fullName evidence="1">Phosphate regulon transcriptional regulatory protein PhoB</fullName>
    </recommendedName>
</protein>
<keyword evidence="4" id="KW-0805">Transcription regulation</keyword>
<reference evidence="13" key="1">
    <citation type="submission" date="2015-10" db="EMBL/GenBank/DDBJ databases">
        <authorList>
            <person name="Luecker S."/>
            <person name="Luecker S."/>
        </authorList>
    </citation>
    <scope>NUCLEOTIDE SEQUENCE [LARGE SCALE GENOMIC DNA]</scope>
</reference>
<name>A0A0S4LMN9_9BACT</name>
<feature type="DNA-binding region" description="OmpR/PhoB-type" evidence="9">
    <location>
        <begin position="134"/>
        <end position="233"/>
    </location>
</feature>
<dbReference type="InterPro" id="IPR011006">
    <property type="entry name" value="CheY-like_superfamily"/>
</dbReference>
<evidence type="ECO:0000259" key="11">
    <source>
        <dbReference type="PROSITE" id="PS51755"/>
    </source>
</evidence>
<dbReference type="FunFam" id="3.40.50.2300:FF:000001">
    <property type="entry name" value="DNA-binding response regulator PhoB"/>
    <property type="match status" value="1"/>
</dbReference>
<dbReference type="Gene3D" id="6.10.250.690">
    <property type="match status" value="1"/>
</dbReference>
<dbReference type="Gene3D" id="1.10.10.10">
    <property type="entry name" value="Winged helix-like DNA-binding domain superfamily/Winged helix DNA-binding domain"/>
    <property type="match status" value="1"/>
</dbReference>
<dbReference type="InterPro" id="IPR016032">
    <property type="entry name" value="Sig_transdc_resp-reg_C-effctor"/>
</dbReference>
<dbReference type="Proteomes" id="UP000198736">
    <property type="component" value="Unassembled WGS sequence"/>
</dbReference>
<evidence type="ECO:0000256" key="5">
    <source>
        <dbReference type="ARBA" id="ARBA00023125"/>
    </source>
</evidence>
<feature type="domain" description="Response regulatory" evidence="10">
    <location>
        <begin position="5"/>
        <end position="119"/>
    </location>
</feature>
<keyword evidence="5 9" id="KW-0238">DNA-binding</keyword>
<dbReference type="SUPFAM" id="SSF46894">
    <property type="entry name" value="C-terminal effector domain of the bipartite response regulators"/>
    <property type="match status" value="1"/>
</dbReference>
<evidence type="ECO:0000256" key="8">
    <source>
        <dbReference type="PROSITE-ProRule" id="PRU00169"/>
    </source>
</evidence>
<dbReference type="SMART" id="SM00862">
    <property type="entry name" value="Trans_reg_C"/>
    <property type="match status" value="1"/>
</dbReference>
<dbReference type="SUPFAM" id="SSF52172">
    <property type="entry name" value="CheY-like"/>
    <property type="match status" value="1"/>
</dbReference>
<dbReference type="InterPro" id="IPR039420">
    <property type="entry name" value="WalR-like"/>
</dbReference>
<dbReference type="GO" id="GO:0000156">
    <property type="term" value="F:phosphorelay response regulator activity"/>
    <property type="evidence" value="ECO:0007669"/>
    <property type="project" value="TreeGrafter"/>
</dbReference>
<dbReference type="PROSITE" id="PS51755">
    <property type="entry name" value="OMPR_PHOB"/>
    <property type="match status" value="1"/>
</dbReference>
<keyword evidence="3" id="KW-0902">Two-component regulatory system</keyword>
<dbReference type="PANTHER" id="PTHR48111:SF4">
    <property type="entry name" value="DNA-BINDING DUAL TRANSCRIPTIONAL REGULATOR OMPR"/>
    <property type="match status" value="1"/>
</dbReference>
<comment type="function">
    <text evidence="7">This protein is a positive regulator for the phosphate regulon. Transcription of this operon is positively regulated by PhoB and PhoR when phosphate is limited.</text>
</comment>
<dbReference type="SMART" id="SM00448">
    <property type="entry name" value="REC"/>
    <property type="match status" value="1"/>
</dbReference>
<evidence type="ECO:0000256" key="3">
    <source>
        <dbReference type="ARBA" id="ARBA00023012"/>
    </source>
</evidence>
<dbReference type="STRING" id="1742973.COMA2_60018"/>
<evidence type="ECO:0000313" key="12">
    <source>
        <dbReference type="EMBL" id="CUS38849.1"/>
    </source>
</evidence>
<dbReference type="AlphaFoldDB" id="A0A0S4LMN9"/>
<dbReference type="EMBL" id="CZPZ01000033">
    <property type="protein sequence ID" value="CUS38849.1"/>
    <property type="molecule type" value="Genomic_DNA"/>
</dbReference>
<dbReference type="CDD" id="cd00383">
    <property type="entry name" value="trans_reg_C"/>
    <property type="match status" value="1"/>
</dbReference>
<organism evidence="12 13">
    <name type="scientific">Candidatus Nitrospira nitrificans</name>
    <dbReference type="NCBI Taxonomy" id="1742973"/>
    <lineage>
        <taxon>Bacteria</taxon>
        <taxon>Pseudomonadati</taxon>
        <taxon>Nitrospirota</taxon>
        <taxon>Nitrospiria</taxon>
        <taxon>Nitrospirales</taxon>
        <taxon>Nitrospiraceae</taxon>
        <taxon>Nitrospira</taxon>
    </lineage>
</organism>
<keyword evidence="13" id="KW-1185">Reference proteome</keyword>
<dbReference type="GO" id="GO:0005829">
    <property type="term" value="C:cytosol"/>
    <property type="evidence" value="ECO:0007669"/>
    <property type="project" value="TreeGrafter"/>
</dbReference>
<dbReference type="InterPro" id="IPR036388">
    <property type="entry name" value="WH-like_DNA-bd_sf"/>
</dbReference>
<evidence type="ECO:0000259" key="10">
    <source>
        <dbReference type="PROSITE" id="PS50110"/>
    </source>
</evidence>
<dbReference type="Gene3D" id="3.40.50.2300">
    <property type="match status" value="1"/>
</dbReference>
<dbReference type="OrthoDB" id="9790442at2"/>
<gene>
    <name evidence="12" type="primary">walR</name>
    <name evidence="12" type="ORF">COMA2_60018</name>
</gene>
<dbReference type="Pfam" id="PF00072">
    <property type="entry name" value="Response_reg"/>
    <property type="match status" value="1"/>
</dbReference>
<feature type="modified residue" description="4-aspartylphosphate" evidence="8">
    <location>
        <position position="54"/>
    </location>
</feature>
<keyword evidence="2 8" id="KW-0597">Phosphoprotein</keyword>
<evidence type="ECO:0000313" key="13">
    <source>
        <dbReference type="Proteomes" id="UP000198736"/>
    </source>
</evidence>
<dbReference type="InterPro" id="IPR001789">
    <property type="entry name" value="Sig_transdc_resp-reg_receiver"/>
</dbReference>
<sequence length="238" mass="26857">MAPRTILVVEDDPDIAQLVHLHLRDTGYDVDVAQDGPAGLQQALAKSYDLIILDLMLPGMDGLELCRKLRASSKYSLVLMVTAKSTELDRVLGLEVGADDYLTKPFSILELLARVKALFRRMDAIRAQAPIAKPLTIRAGDLVIEVDKRKVQLRGRSIELTAKEFDLLLQFAQHPGQVYTRAKLLDDVWGYSHEGYEHTVNSHINRLRAKIENDGSRPRYILTVWGVGYSFSEEWSDR</sequence>
<evidence type="ECO:0000256" key="9">
    <source>
        <dbReference type="PROSITE-ProRule" id="PRU01091"/>
    </source>
</evidence>
<dbReference type="InterPro" id="IPR001867">
    <property type="entry name" value="OmpR/PhoB-type_DNA-bd"/>
</dbReference>
<keyword evidence="6" id="KW-0804">Transcription</keyword>
<dbReference type="GO" id="GO:0032993">
    <property type="term" value="C:protein-DNA complex"/>
    <property type="evidence" value="ECO:0007669"/>
    <property type="project" value="TreeGrafter"/>
</dbReference>
<dbReference type="GO" id="GO:0006355">
    <property type="term" value="P:regulation of DNA-templated transcription"/>
    <property type="evidence" value="ECO:0007669"/>
    <property type="project" value="InterPro"/>
</dbReference>
<evidence type="ECO:0000256" key="7">
    <source>
        <dbReference type="ARBA" id="ARBA00024735"/>
    </source>
</evidence>
<dbReference type="Pfam" id="PF00486">
    <property type="entry name" value="Trans_reg_C"/>
    <property type="match status" value="1"/>
</dbReference>
<evidence type="ECO:0000256" key="1">
    <source>
        <dbReference type="ARBA" id="ARBA00013332"/>
    </source>
</evidence>
<evidence type="ECO:0000256" key="6">
    <source>
        <dbReference type="ARBA" id="ARBA00023163"/>
    </source>
</evidence>
<evidence type="ECO:0000256" key="2">
    <source>
        <dbReference type="ARBA" id="ARBA00022553"/>
    </source>
</evidence>
<dbReference type="GO" id="GO:0000976">
    <property type="term" value="F:transcription cis-regulatory region binding"/>
    <property type="evidence" value="ECO:0007669"/>
    <property type="project" value="TreeGrafter"/>
</dbReference>
<evidence type="ECO:0000256" key="4">
    <source>
        <dbReference type="ARBA" id="ARBA00023015"/>
    </source>
</evidence>
<dbReference type="PROSITE" id="PS50110">
    <property type="entry name" value="RESPONSE_REGULATORY"/>
    <property type="match status" value="1"/>
</dbReference>
<dbReference type="FunFam" id="1.10.10.10:FF:000018">
    <property type="entry name" value="DNA-binding response regulator ResD"/>
    <property type="match status" value="1"/>
</dbReference>
<dbReference type="RefSeq" id="WP_090900940.1">
    <property type="nucleotide sequence ID" value="NZ_CZPZ01000033.1"/>
</dbReference>
<feature type="domain" description="OmpR/PhoB-type" evidence="11">
    <location>
        <begin position="134"/>
        <end position="233"/>
    </location>
</feature>
<accession>A0A0S4LMN9</accession>
<dbReference type="PANTHER" id="PTHR48111">
    <property type="entry name" value="REGULATOR OF RPOS"/>
    <property type="match status" value="1"/>
</dbReference>
<proteinExistence type="predicted"/>